<evidence type="ECO:0000259" key="3">
    <source>
        <dbReference type="Pfam" id="PF13505"/>
    </source>
</evidence>
<reference evidence="4 5" key="1">
    <citation type="submission" date="2024-06" db="EMBL/GenBank/DDBJ databases">
        <title>Genomic Encyclopedia of Type Strains, Phase IV (KMG-IV): sequencing the most valuable type-strain genomes for metagenomic binning, comparative biology and taxonomic classification.</title>
        <authorList>
            <person name="Goeker M."/>
        </authorList>
    </citation>
    <scope>NUCLEOTIDE SEQUENCE [LARGE SCALE GENOMIC DNA]</scope>
    <source>
        <strain evidence="4 5">DSM 29780</strain>
    </source>
</reference>
<evidence type="ECO:0000313" key="5">
    <source>
        <dbReference type="Proteomes" id="UP001549047"/>
    </source>
</evidence>
<dbReference type="InterPro" id="IPR011250">
    <property type="entry name" value="OMP/PagP_B-barrel"/>
</dbReference>
<keyword evidence="5" id="KW-1185">Reference proteome</keyword>
<feature type="chain" id="PRO_5046043079" evidence="2">
    <location>
        <begin position="21"/>
        <end position="277"/>
    </location>
</feature>
<dbReference type="Pfam" id="PF13505">
    <property type="entry name" value="OMP_b-brl"/>
    <property type="match status" value="1"/>
</dbReference>
<feature type="domain" description="Outer membrane protein beta-barrel" evidence="3">
    <location>
        <begin position="8"/>
        <end position="235"/>
    </location>
</feature>
<sequence length="277" mass="29209">MKKLMWSAIAAAMLGASAHAADLPQPDVVQAPSAEVQIASISGWYLRGDASYSIMKIRGADYSITNAQTGFNGGNTFARTSMENSATFGVGAGYQFNNYLRSDVTLDYTLRSTFNGSTDGFCGNGNPCSSRDISHVSIFSLLANAYVDLGTYGSVTPYVGGGIGASHVDWDVLSNSDDDGTFIHGGTSSWRFTYALMAGASVDLTCNLKADVGYRYRHINGGAMFNSISFNSGVQVGPGRDSGFDIHEVRGGLRYQFGNGGCGEVAAAPPAPMPVYK</sequence>
<dbReference type="Gene3D" id="2.40.160.20">
    <property type="match status" value="1"/>
</dbReference>
<dbReference type="InterPro" id="IPR027385">
    <property type="entry name" value="Beta-barrel_OMP"/>
</dbReference>
<proteinExistence type="predicted"/>
<feature type="signal peptide" evidence="2">
    <location>
        <begin position="1"/>
        <end position="20"/>
    </location>
</feature>
<dbReference type="SUPFAM" id="SSF56925">
    <property type="entry name" value="OMPA-like"/>
    <property type="match status" value="1"/>
</dbReference>
<organism evidence="4 5">
    <name type="scientific">Rhizobium aquaticum</name>
    <dbReference type="NCBI Taxonomy" id="1549636"/>
    <lineage>
        <taxon>Bacteria</taxon>
        <taxon>Pseudomonadati</taxon>
        <taxon>Pseudomonadota</taxon>
        <taxon>Alphaproteobacteria</taxon>
        <taxon>Hyphomicrobiales</taxon>
        <taxon>Rhizobiaceae</taxon>
        <taxon>Rhizobium/Agrobacterium group</taxon>
        <taxon>Rhizobium</taxon>
    </lineage>
</organism>
<evidence type="ECO:0000256" key="1">
    <source>
        <dbReference type="ARBA" id="ARBA00022729"/>
    </source>
</evidence>
<name>A0ABV2J1Q4_9HYPH</name>
<keyword evidence="1 2" id="KW-0732">Signal</keyword>
<evidence type="ECO:0000256" key="2">
    <source>
        <dbReference type="SAM" id="SignalP"/>
    </source>
</evidence>
<dbReference type="RefSeq" id="WP_354557176.1">
    <property type="nucleotide sequence ID" value="NZ_JBEPMB010000004.1"/>
</dbReference>
<gene>
    <name evidence="4" type="ORF">ABID16_003036</name>
</gene>
<comment type="caution">
    <text evidence="4">The sequence shown here is derived from an EMBL/GenBank/DDBJ whole genome shotgun (WGS) entry which is preliminary data.</text>
</comment>
<protein>
    <submittedName>
        <fullName evidence="4">Opacity protein-like surface antigen</fullName>
    </submittedName>
</protein>
<evidence type="ECO:0000313" key="4">
    <source>
        <dbReference type="EMBL" id="MET3614699.1"/>
    </source>
</evidence>
<dbReference type="Proteomes" id="UP001549047">
    <property type="component" value="Unassembled WGS sequence"/>
</dbReference>
<dbReference type="EMBL" id="JBEPMB010000004">
    <property type="protein sequence ID" value="MET3614699.1"/>
    <property type="molecule type" value="Genomic_DNA"/>
</dbReference>
<accession>A0ABV2J1Q4</accession>